<organism evidence="1 2">
    <name type="scientific">Dongia sedimenti</name>
    <dbReference type="NCBI Taxonomy" id="3064282"/>
    <lineage>
        <taxon>Bacteria</taxon>
        <taxon>Pseudomonadati</taxon>
        <taxon>Pseudomonadota</taxon>
        <taxon>Alphaproteobacteria</taxon>
        <taxon>Rhodospirillales</taxon>
        <taxon>Dongiaceae</taxon>
        <taxon>Dongia</taxon>
    </lineage>
</organism>
<reference evidence="2" key="1">
    <citation type="submission" date="2023-08" db="EMBL/GenBank/DDBJ databases">
        <title>Rhodospirillaceae gen. nov., a novel taxon isolated from the Yangtze River Yuezi River estuary sludge.</title>
        <authorList>
            <person name="Ruan L."/>
        </authorList>
    </citation>
    <scope>NUCLEOTIDE SEQUENCE [LARGE SCALE GENOMIC DNA]</scope>
    <source>
        <strain evidence="2">R-7</strain>
    </source>
</reference>
<dbReference type="EMBL" id="JAUYVI010000003">
    <property type="protein sequence ID" value="MDQ7247866.1"/>
    <property type="molecule type" value="Genomic_DNA"/>
</dbReference>
<protein>
    <submittedName>
        <fullName evidence="1">DUF3088 domain-containing protein</fullName>
    </submittedName>
</protein>
<dbReference type="Pfam" id="PF11287">
    <property type="entry name" value="DUF3088"/>
    <property type="match status" value="1"/>
</dbReference>
<proteinExistence type="predicted"/>
<name>A0ABU0YJI9_9PROT</name>
<evidence type="ECO:0000313" key="2">
    <source>
        <dbReference type="Proteomes" id="UP001230156"/>
    </source>
</evidence>
<accession>A0ABU0YJI9</accession>
<dbReference type="InterPro" id="IPR021439">
    <property type="entry name" value="DUF3088"/>
</dbReference>
<comment type="caution">
    <text evidence="1">The sequence shown here is derived from an EMBL/GenBank/DDBJ whole genome shotgun (WGS) entry which is preliminary data.</text>
</comment>
<keyword evidence="2" id="KW-1185">Reference proteome</keyword>
<sequence>MTRDKLVILQTDFSDPAYPGQRFYCWHCMVMEGLLASFPELRSRIDVERIAWPKPRAELVGLIGVENQSLPVLILADDAASGIETGSFEGRRFVAGKDAILRVLADRHGLPDPHP</sequence>
<dbReference type="Proteomes" id="UP001230156">
    <property type="component" value="Unassembled WGS sequence"/>
</dbReference>
<gene>
    <name evidence="1" type="ORF">Q8A70_09320</name>
</gene>
<evidence type="ECO:0000313" key="1">
    <source>
        <dbReference type="EMBL" id="MDQ7247866.1"/>
    </source>
</evidence>
<dbReference type="RefSeq" id="WP_379955307.1">
    <property type="nucleotide sequence ID" value="NZ_JAUYVI010000003.1"/>
</dbReference>